<keyword evidence="2" id="KW-1185">Reference proteome</keyword>
<evidence type="ECO:0008006" key="3">
    <source>
        <dbReference type="Google" id="ProtNLM"/>
    </source>
</evidence>
<accession>S2KKS5</accession>
<reference evidence="1 2" key="1">
    <citation type="journal article" date="2013" name="Genome Announc.">
        <title>Draft genome sequence of the moderately halophilic gammaproteobacterium Halomonas anticariensis FP35.</title>
        <authorList>
            <person name="Tahrioui A."/>
            <person name="Quesada E."/>
            <person name="Llamas I."/>
        </authorList>
    </citation>
    <scope>NUCLEOTIDE SEQUENCE [LARGE SCALE GENOMIC DNA]</scope>
    <source>
        <strain evidence="2">DSM 16096 / CECT 5854 / LMG 22089 / FP35</strain>
    </source>
</reference>
<proteinExistence type="predicted"/>
<dbReference type="EMBL" id="ASTJ01000036">
    <property type="protein sequence ID" value="EPC01033.1"/>
    <property type="molecule type" value="Genomic_DNA"/>
</dbReference>
<comment type="caution">
    <text evidence="1">The sequence shown here is derived from an EMBL/GenBank/DDBJ whole genome shotgun (WGS) entry which is preliminary data.</text>
</comment>
<dbReference type="Proteomes" id="UP000014463">
    <property type="component" value="Unassembled WGS sequence"/>
</dbReference>
<evidence type="ECO:0000313" key="2">
    <source>
        <dbReference type="Proteomes" id="UP000014463"/>
    </source>
</evidence>
<dbReference type="RefSeq" id="WP_016417723.1">
    <property type="nucleotide sequence ID" value="NZ_KE332392.1"/>
</dbReference>
<evidence type="ECO:0000313" key="1">
    <source>
        <dbReference type="EMBL" id="EPC01033.1"/>
    </source>
</evidence>
<dbReference type="Gene3D" id="2.50.20.10">
    <property type="entry name" value="Lipoprotein localisation LolA/LolB/LppX"/>
    <property type="match status" value="1"/>
</dbReference>
<dbReference type="OrthoDB" id="8549004at2"/>
<dbReference type="AlphaFoldDB" id="S2KKS5"/>
<protein>
    <recommendedName>
        <fullName evidence="3">DUF1571 domain-containing protein</fullName>
    </recommendedName>
</protein>
<dbReference type="PATRIC" id="fig|1121939.11.peg.3205"/>
<sequence length="207" mass="23434">MLPELLLMVSLSLDPDPVTAALARFDQVNAYQLTLRSQGSRGEEVLHYTYQQPGFVRMDMVKPYRGAVLIYDPHEHEVRLWPFGGPGRRAGLTLSPSNRLVRSSRGHRVDESDVGTLLRSVQRLQQHGELRQLGEATVGSHSVHHLVVEGKEGQTVGEVARFELWLDDQTLFPRKVISYDRHGDRIETVMMEDIVIDPVLSRDVFSP</sequence>
<organism evidence="1 2">
    <name type="scientific">Litchfieldella anticariensis (strain DSM 16096 / CECT 5854 / CIP 108499 / LMG 22089 / FP35)</name>
    <name type="common">Halomonas anticariensis</name>
    <dbReference type="NCBI Taxonomy" id="1121939"/>
    <lineage>
        <taxon>Bacteria</taxon>
        <taxon>Pseudomonadati</taxon>
        <taxon>Pseudomonadota</taxon>
        <taxon>Gammaproteobacteria</taxon>
        <taxon>Oceanospirillales</taxon>
        <taxon>Halomonadaceae</taxon>
        <taxon>Litchfieldella</taxon>
    </lineage>
</organism>
<dbReference type="STRING" id="1121939.L861_10700"/>
<name>S2KKS5_LITA3</name>
<dbReference type="eggNOG" id="COG2834">
    <property type="taxonomic scope" value="Bacteria"/>
</dbReference>
<gene>
    <name evidence="1" type="ORF">L861_10700</name>
</gene>